<dbReference type="Gene3D" id="3.40.50.1580">
    <property type="entry name" value="Nucleoside phosphorylase domain"/>
    <property type="match status" value="1"/>
</dbReference>
<evidence type="ECO:0000313" key="4">
    <source>
        <dbReference type="Proteomes" id="UP000887229"/>
    </source>
</evidence>
<dbReference type="GO" id="GO:0003824">
    <property type="term" value="F:catalytic activity"/>
    <property type="evidence" value="ECO:0007669"/>
    <property type="project" value="InterPro"/>
</dbReference>
<dbReference type="OrthoDB" id="1577640at2759"/>
<dbReference type="InterPro" id="IPR053137">
    <property type="entry name" value="NLR-like"/>
</dbReference>
<gene>
    <name evidence="3" type="ORF">F5Z01DRAFT_683956</name>
</gene>
<dbReference type="InterPro" id="IPR000845">
    <property type="entry name" value="Nucleoside_phosphorylase_d"/>
</dbReference>
<sequence length="328" mass="35229">MPNRPHAPSCRDDFEIAIICALLCERNAVEAAFDEFWDEDEGGDRYGRANGDQNHYITGRMGANNIVLAYAAVSMRSSYVNIRLALVVGVCGGDYDFGRQHPDKFVRKDSVEDNLGRPNKDIRNLVAVFELDRGLDTLEERSAQILQGLQQNLPLKRSGKYDCPRAQISTQSPGPAVHVHTGVIASGDLVLRSATHRNKIFKETKAIGFEMEGAGVWDEVPCIVIKGVCDYADSQKNKDWQDYAAATAALVSKAVLERYLQTDKAIVCARSPLPNSAPAGTTSSLPSPAPARGSLLPPSLANGAVATASTTTTACSGSRASPAPASPR</sequence>
<dbReference type="GO" id="GO:0009116">
    <property type="term" value="P:nucleoside metabolic process"/>
    <property type="evidence" value="ECO:0007669"/>
    <property type="project" value="InterPro"/>
</dbReference>
<feature type="domain" description="Nucleoside phosphorylase" evidence="2">
    <location>
        <begin position="46"/>
        <end position="256"/>
    </location>
</feature>
<comment type="caution">
    <text evidence="3">The sequence shown here is derived from an EMBL/GenBank/DDBJ whole genome shotgun (WGS) entry which is preliminary data.</text>
</comment>
<dbReference type="RefSeq" id="XP_046114232.1">
    <property type="nucleotide sequence ID" value="XM_046265894.1"/>
</dbReference>
<proteinExistence type="predicted"/>
<name>A0A9P7ZF27_9HYPO</name>
<feature type="compositionally biased region" description="Low complexity" evidence="1">
    <location>
        <begin position="304"/>
        <end position="328"/>
    </location>
</feature>
<feature type="region of interest" description="Disordered" evidence="1">
    <location>
        <begin position="277"/>
        <end position="328"/>
    </location>
</feature>
<dbReference type="AlphaFoldDB" id="A0A9P7ZF27"/>
<dbReference type="SUPFAM" id="SSF53167">
    <property type="entry name" value="Purine and uridine phosphorylases"/>
    <property type="match status" value="1"/>
</dbReference>
<dbReference type="PANTHER" id="PTHR46082:SF6">
    <property type="entry name" value="AAA+ ATPASE DOMAIN-CONTAINING PROTEIN-RELATED"/>
    <property type="match status" value="1"/>
</dbReference>
<evidence type="ECO:0000259" key="2">
    <source>
        <dbReference type="Pfam" id="PF01048"/>
    </source>
</evidence>
<reference evidence="3" key="1">
    <citation type="journal article" date="2021" name="IMA Fungus">
        <title>Genomic characterization of three marine fungi, including Emericellopsis atlantica sp. nov. with signatures of a generalist lifestyle and marine biomass degradation.</title>
        <authorList>
            <person name="Hagestad O.C."/>
            <person name="Hou L."/>
            <person name="Andersen J.H."/>
            <person name="Hansen E.H."/>
            <person name="Altermark B."/>
            <person name="Li C."/>
            <person name="Kuhnert E."/>
            <person name="Cox R.J."/>
            <person name="Crous P.W."/>
            <person name="Spatafora J.W."/>
            <person name="Lail K."/>
            <person name="Amirebrahimi M."/>
            <person name="Lipzen A."/>
            <person name="Pangilinan J."/>
            <person name="Andreopoulos W."/>
            <person name="Hayes R.D."/>
            <person name="Ng V."/>
            <person name="Grigoriev I.V."/>
            <person name="Jackson S.A."/>
            <person name="Sutton T.D.S."/>
            <person name="Dobson A.D.W."/>
            <person name="Rama T."/>
        </authorList>
    </citation>
    <scope>NUCLEOTIDE SEQUENCE</scope>
    <source>
        <strain evidence="3">TS7</strain>
    </source>
</reference>
<organism evidence="3 4">
    <name type="scientific">Emericellopsis atlantica</name>
    <dbReference type="NCBI Taxonomy" id="2614577"/>
    <lineage>
        <taxon>Eukaryota</taxon>
        <taxon>Fungi</taxon>
        <taxon>Dikarya</taxon>
        <taxon>Ascomycota</taxon>
        <taxon>Pezizomycotina</taxon>
        <taxon>Sordariomycetes</taxon>
        <taxon>Hypocreomycetidae</taxon>
        <taxon>Hypocreales</taxon>
        <taxon>Bionectriaceae</taxon>
        <taxon>Emericellopsis</taxon>
    </lineage>
</organism>
<dbReference type="EMBL" id="MU251279">
    <property type="protein sequence ID" value="KAG9250308.1"/>
    <property type="molecule type" value="Genomic_DNA"/>
</dbReference>
<dbReference type="Proteomes" id="UP000887229">
    <property type="component" value="Unassembled WGS sequence"/>
</dbReference>
<dbReference type="Pfam" id="PF01048">
    <property type="entry name" value="PNP_UDP_1"/>
    <property type="match status" value="1"/>
</dbReference>
<dbReference type="PANTHER" id="PTHR46082">
    <property type="entry name" value="ATP/GTP-BINDING PROTEIN-RELATED"/>
    <property type="match status" value="1"/>
</dbReference>
<dbReference type="InterPro" id="IPR035994">
    <property type="entry name" value="Nucleoside_phosphorylase_sf"/>
</dbReference>
<keyword evidence="4" id="KW-1185">Reference proteome</keyword>
<evidence type="ECO:0000313" key="3">
    <source>
        <dbReference type="EMBL" id="KAG9250308.1"/>
    </source>
</evidence>
<evidence type="ECO:0000256" key="1">
    <source>
        <dbReference type="SAM" id="MobiDB-lite"/>
    </source>
</evidence>
<dbReference type="GeneID" id="70296797"/>
<accession>A0A9P7ZF27</accession>
<protein>
    <submittedName>
        <fullName evidence="3">Nucleoside phosphorylase domain-containing protein</fullName>
    </submittedName>
</protein>